<dbReference type="EMBL" id="CAJOBZ010000007">
    <property type="protein sequence ID" value="CAF4810492.1"/>
    <property type="molecule type" value="Genomic_DNA"/>
</dbReference>
<evidence type="ECO:0000313" key="2">
    <source>
        <dbReference type="Proteomes" id="UP000663880"/>
    </source>
</evidence>
<evidence type="ECO:0000313" key="1">
    <source>
        <dbReference type="EMBL" id="CAF4810492.1"/>
    </source>
</evidence>
<keyword evidence="2" id="KW-1185">Reference proteome</keyword>
<proteinExistence type="predicted"/>
<sequence length="87" mass="9800">MYTRVSPCTEGNNLKNRVTLLPCYPVKGHSKSLGNDAADELTKRGSGMFPAGAYLLLPLPVSQVRTWIHQRSIEFRKTRTASSKKWH</sequence>
<accession>A0A821PMJ6</accession>
<name>A0A821PMJ6_9NEOP</name>
<dbReference type="OrthoDB" id="7489828at2759"/>
<dbReference type="AlphaFoldDB" id="A0A821PMJ6"/>
<dbReference type="Proteomes" id="UP000663880">
    <property type="component" value="Unassembled WGS sequence"/>
</dbReference>
<gene>
    <name evidence="1" type="ORF">PMACD_LOCUS4005</name>
</gene>
<organism evidence="1 2">
    <name type="scientific">Pieris macdunnoughi</name>
    <dbReference type="NCBI Taxonomy" id="345717"/>
    <lineage>
        <taxon>Eukaryota</taxon>
        <taxon>Metazoa</taxon>
        <taxon>Ecdysozoa</taxon>
        <taxon>Arthropoda</taxon>
        <taxon>Hexapoda</taxon>
        <taxon>Insecta</taxon>
        <taxon>Pterygota</taxon>
        <taxon>Neoptera</taxon>
        <taxon>Endopterygota</taxon>
        <taxon>Lepidoptera</taxon>
        <taxon>Glossata</taxon>
        <taxon>Ditrysia</taxon>
        <taxon>Papilionoidea</taxon>
        <taxon>Pieridae</taxon>
        <taxon>Pierinae</taxon>
        <taxon>Pieris</taxon>
    </lineage>
</organism>
<comment type="caution">
    <text evidence="1">The sequence shown here is derived from an EMBL/GenBank/DDBJ whole genome shotgun (WGS) entry which is preliminary data.</text>
</comment>
<protein>
    <submittedName>
        <fullName evidence="1">Uncharacterized protein</fullName>
    </submittedName>
</protein>
<reference evidence="1" key="1">
    <citation type="submission" date="2021-02" db="EMBL/GenBank/DDBJ databases">
        <authorList>
            <person name="Steward A R."/>
        </authorList>
    </citation>
    <scope>NUCLEOTIDE SEQUENCE</scope>
</reference>